<dbReference type="RefSeq" id="WP_008197684.1">
    <property type="nucleotide sequence ID" value="NZ_CM001023.1"/>
</dbReference>
<keyword evidence="3" id="KW-1185">Reference proteome</keyword>
<feature type="transmembrane region" description="Helical" evidence="1">
    <location>
        <begin position="12"/>
        <end position="35"/>
    </location>
</feature>
<sequence>MDDKSPFPVFPMHFRGILLLAGMYTIAWSAFFKWFGSDLCQWLSMGNSELIDLPSNYYGSFGLIVGVIIFISAFYPVSWVYLIIAGISGKIILAIWFTLGFLPDLGWNKRTGFQLIGNEIIWLIPLILIFLRGCQVKNYLEKNEVEES</sequence>
<evidence type="ECO:0008006" key="4">
    <source>
        <dbReference type="Google" id="ProtNLM"/>
    </source>
</evidence>
<evidence type="ECO:0000313" key="2">
    <source>
        <dbReference type="EMBL" id="EAZ81704.1"/>
    </source>
</evidence>
<keyword evidence="1" id="KW-1133">Transmembrane helix</keyword>
<name>A3HU82_9BACT</name>
<dbReference type="EMBL" id="AAXU02000001">
    <property type="protein sequence ID" value="EAZ81704.1"/>
    <property type="molecule type" value="Genomic_DNA"/>
</dbReference>
<keyword evidence="1" id="KW-0812">Transmembrane</keyword>
<dbReference type="HOGENOM" id="CLU_1755824_0_0_10"/>
<evidence type="ECO:0000256" key="1">
    <source>
        <dbReference type="SAM" id="Phobius"/>
    </source>
</evidence>
<dbReference type="EMBL" id="CM001023">
    <property type="protein sequence ID" value="EAZ81704.1"/>
    <property type="molecule type" value="Genomic_DNA"/>
</dbReference>
<dbReference type="eggNOG" id="ENOG50342WI">
    <property type="taxonomic scope" value="Bacteria"/>
</dbReference>
<keyword evidence="1" id="KW-0472">Membrane</keyword>
<comment type="caution">
    <text evidence="2">The sequence shown here is derived from an EMBL/GenBank/DDBJ whole genome shotgun (WGS) entry which is preliminary data.</text>
</comment>
<dbReference type="AlphaFoldDB" id="A3HU82"/>
<gene>
    <name evidence="2" type="ORF">ALPR1_00645</name>
</gene>
<protein>
    <recommendedName>
        <fullName evidence="4">DUF4345 domain-containing protein</fullName>
    </recommendedName>
</protein>
<feature type="transmembrane region" description="Helical" evidence="1">
    <location>
        <begin position="111"/>
        <end position="131"/>
    </location>
</feature>
<proteinExistence type="predicted"/>
<evidence type="ECO:0000313" key="3">
    <source>
        <dbReference type="Proteomes" id="UP000003919"/>
    </source>
</evidence>
<dbReference type="OrthoDB" id="980756at2"/>
<feature type="transmembrane region" description="Helical" evidence="1">
    <location>
        <begin position="79"/>
        <end position="99"/>
    </location>
</feature>
<dbReference type="Proteomes" id="UP000003919">
    <property type="component" value="Chromosome"/>
</dbReference>
<accession>A3HU82</accession>
<reference evidence="2 3" key="1">
    <citation type="journal article" date="2011" name="J. Bacteriol.">
        <title>Complete genome sequence of Algoriphagus sp. PR1, bacterial prey of a colony-forming choanoflagellate.</title>
        <authorList>
            <person name="Alegado R.A."/>
            <person name="Ferriera S."/>
            <person name="Nusbaum C."/>
            <person name="Young S.K."/>
            <person name="Zeng Q."/>
            <person name="Imamovic A."/>
            <person name="Fairclough S.R."/>
            <person name="King N."/>
        </authorList>
    </citation>
    <scope>NUCLEOTIDE SEQUENCE [LARGE SCALE GENOMIC DNA]</scope>
    <source>
        <strain evidence="2 3">PR1</strain>
    </source>
</reference>
<feature type="transmembrane region" description="Helical" evidence="1">
    <location>
        <begin position="55"/>
        <end position="74"/>
    </location>
</feature>
<organism evidence="2 3">
    <name type="scientific">Algoriphagus machipongonensis</name>
    <dbReference type="NCBI Taxonomy" id="388413"/>
    <lineage>
        <taxon>Bacteria</taxon>
        <taxon>Pseudomonadati</taxon>
        <taxon>Bacteroidota</taxon>
        <taxon>Cytophagia</taxon>
        <taxon>Cytophagales</taxon>
        <taxon>Cyclobacteriaceae</taxon>
        <taxon>Algoriphagus</taxon>
    </lineage>
</organism>